<feature type="compositionally biased region" description="Low complexity" evidence="1">
    <location>
        <begin position="249"/>
        <end position="265"/>
    </location>
</feature>
<dbReference type="AlphaFoldDB" id="A0AAN7B6L8"/>
<feature type="compositionally biased region" description="Basic residues" evidence="1">
    <location>
        <begin position="221"/>
        <end position="238"/>
    </location>
</feature>
<dbReference type="Proteomes" id="UP001301769">
    <property type="component" value="Unassembled WGS sequence"/>
</dbReference>
<accession>A0AAN7B6L8</accession>
<comment type="caution">
    <text evidence="2">The sequence shown here is derived from an EMBL/GenBank/DDBJ whole genome shotgun (WGS) entry which is preliminary data.</text>
</comment>
<keyword evidence="3" id="KW-1185">Reference proteome</keyword>
<evidence type="ECO:0000313" key="3">
    <source>
        <dbReference type="Proteomes" id="UP001301769"/>
    </source>
</evidence>
<evidence type="ECO:0000256" key="1">
    <source>
        <dbReference type="SAM" id="MobiDB-lite"/>
    </source>
</evidence>
<feature type="compositionally biased region" description="Polar residues" evidence="1">
    <location>
        <begin position="137"/>
        <end position="146"/>
    </location>
</feature>
<dbReference type="EMBL" id="MU858090">
    <property type="protein sequence ID" value="KAK4214686.1"/>
    <property type="molecule type" value="Genomic_DNA"/>
</dbReference>
<feature type="compositionally biased region" description="Pro residues" evidence="1">
    <location>
        <begin position="112"/>
        <end position="123"/>
    </location>
</feature>
<protein>
    <submittedName>
        <fullName evidence="2">Uncharacterized protein</fullName>
    </submittedName>
</protein>
<feature type="region of interest" description="Disordered" evidence="1">
    <location>
        <begin position="73"/>
        <end position="265"/>
    </location>
</feature>
<organism evidence="2 3">
    <name type="scientific">Rhypophila decipiens</name>
    <dbReference type="NCBI Taxonomy" id="261697"/>
    <lineage>
        <taxon>Eukaryota</taxon>
        <taxon>Fungi</taxon>
        <taxon>Dikarya</taxon>
        <taxon>Ascomycota</taxon>
        <taxon>Pezizomycotina</taxon>
        <taxon>Sordariomycetes</taxon>
        <taxon>Sordariomycetidae</taxon>
        <taxon>Sordariales</taxon>
        <taxon>Naviculisporaceae</taxon>
        <taxon>Rhypophila</taxon>
    </lineage>
</organism>
<evidence type="ECO:0000313" key="2">
    <source>
        <dbReference type="EMBL" id="KAK4214686.1"/>
    </source>
</evidence>
<sequence length="356" mass="38322">MACIDDFDHSKKFLVFLACANPKVFENYVKIDPSSFSSSQTSPHPGQHFFLPPSPENLGFYDYGYGEYYDEMMPPSPTSPDQRYGVNYPTYVSFTPPTSRFPGGPPQLRRSYPPPRPPRPPSPMIVDAAYPADPFTGDQQANNAQAVNGEGKNAGNDNSIVRDVTPPPGQQTSSPQGQASTKTKARSHASKSQRSRPHKAGTKGRNPSSRQNKGKNGSSACKKKTPSRLSKLSHRRRHEGGGGGDRQKSMSNSSGSSASPSQAASSDFYLVDSDDTDRGPLKLPGDEPATIVTLLNTTALNTGCTYRPGKTSDEMIAAPAPTMDDPRIRRIGDAGEGIAANGLIMDPAPIRPLPNW</sequence>
<feature type="compositionally biased region" description="Basic residues" evidence="1">
    <location>
        <begin position="183"/>
        <end position="202"/>
    </location>
</feature>
<proteinExistence type="predicted"/>
<reference evidence="2" key="2">
    <citation type="submission" date="2023-05" db="EMBL/GenBank/DDBJ databases">
        <authorList>
            <consortium name="Lawrence Berkeley National Laboratory"/>
            <person name="Steindorff A."/>
            <person name="Hensen N."/>
            <person name="Bonometti L."/>
            <person name="Westerberg I."/>
            <person name="Brannstrom I.O."/>
            <person name="Guillou S."/>
            <person name="Cros-Aarteil S."/>
            <person name="Calhoun S."/>
            <person name="Haridas S."/>
            <person name="Kuo A."/>
            <person name="Mondo S."/>
            <person name="Pangilinan J."/>
            <person name="Riley R."/>
            <person name="Labutti K."/>
            <person name="Andreopoulos B."/>
            <person name="Lipzen A."/>
            <person name="Chen C."/>
            <person name="Yanf M."/>
            <person name="Daum C."/>
            <person name="Ng V."/>
            <person name="Clum A."/>
            <person name="Ohm R."/>
            <person name="Martin F."/>
            <person name="Silar P."/>
            <person name="Natvig D."/>
            <person name="Lalanne C."/>
            <person name="Gautier V."/>
            <person name="Ament-Velasquez S.L."/>
            <person name="Kruys A."/>
            <person name="Hutchinson M.I."/>
            <person name="Powell A.J."/>
            <person name="Barry K."/>
            <person name="Miller A.N."/>
            <person name="Grigoriev I.V."/>
            <person name="Debuchy R."/>
            <person name="Gladieux P."/>
            <person name="Thoren M.H."/>
            <person name="Johannesson H."/>
        </authorList>
    </citation>
    <scope>NUCLEOTIDE SEQUENCE</scope>
    <source>
        <strain evidence="2">PSN293</strain>
    </source>
</reference>
<feature type="compositionally biased region" description="Polar residues" evidence="1">
    <location>
        <begin position="205"/>
        <end position="219"/>
    </location>
</feature>
<gene>
    <name evidence="2" type="ORF">QBC37DRAFT_372797</name>
</gene>
<reference evidence="2" key="1">
    <citation type="journal article" date="2023" name="Mol. Phylogenet. Evol.">
        <title>Genome-scale phylogeny and comparative genomics of the fungal order Sordariales.</title>
        <authorList>
            <person name="Hensen N."/>
            <person name="Bonometti L."/>
            <person name="Westerberg I."/>
            <person name="Brannstrom I.O."/>
            <person name="Guillou S."/>
            <person name="Cros-Aarteil S."/>
            <person name="Calhoun S."/>
            <person name="Haridas S."/>
            <person name="Kuo A."/>
            <person name="Mondo S."/>
            <person name="Pangilinan J."/>
            <person name="Riley R."/>
            <person name="LaButti K."/>
            <person name="Andreopoulos B."/>
            <person name="Lipzen A."/>
            <person name="Chen C."/>
            <person name="Yan M."/>
            <person name="Daum C."/>
            <person name="Ng V."/>
            <person name="Clum A."/>
            <person name="Steindorff A."/>
            <person name="Ohm R.A."/>
            <person name="Martin F."/>
            <person name="Silar P."/>
            <person name="Natvig D.O."/>
            <person name="Lalanne C."/>
            <person name="Gautier V."/>
            <person name="Ament-Velasquez S.L."/>
            <person name="Kruys A."/>
            <person name="Hutchinson M.I."/>
            <person name="Powell A.J."/>
            <person name="Barry K."/>
            <person name="Miller A.N."/>
            <person name="Grigoriev I.V."/>
            <person name="Debuchy R."/>
            <person name="Gladieux P."/>
            <person name="Hiltunen Thoren M."/>
            <person name="Johannesson H."/>
        </authorList>
    </citation>
    <scope>NUCLEOTIDE SEQUENCE</scope>
    <source>
        <strain evidence="2">PSN293</strain>
    </source>
</reference>
<name>A0AAN7B6L8_9PEZI</name>